<comment type="similarity">
    <text evidence="1 4">Belongs to the yippee family.</text>
</comment>
<dbReference type="InterPro" id="IPR004910">
    <property type="entry name" value="Yippee/Mis18/Cereblon"/>
</dbReference>
<evidence type="ECO:0000259" key="5">
    <source>
        <dbReference type="PROSITE" id="PS51792"/>
    </source>
</evidence>
<evidence type="ECO:0000313" key="6">
    <source>
        <dbReference type="EMBL" id="CAD1822660.1"/>
    </source>
</evidence>
<accession>A0A6V7NVQ4</accession>
<dbReference type="InterPro" id="IPR039058">
    <property type="entry name" value="Yippee_fam"/>
</dbReference>
<organism evidence="6">
    <name type="scientific">Ananas comosus var. bracteatus</name>
    <name type="common">red pineapple</name>
    <dbReference type="NCBI Taxonomy" id="296719"/>
    <lineage>
        <taxon>Eukaryota</taxon>
        <taxon>Viridiplantae</taxon>
        <taxon>Streptophyta</taxon>
        <taxon>Embryophyta</taxon>
        <taxon>Tracheophyta</taxon>
        <taxon>Spermatophyta</taxon>
        <taxon>Magnoliopsida</taxon>
        <taxon>Liliopsida</taxon>
        <taxon>Poales</taxon>
        <taxon>Bromeliaceae</taxon>
        <taxon>Bromelioideae</taxon>
        <taxon>Ananas</taxon>
    </lineage>
</organism>
<dbReference type="GO" id="GO:0046872">
    <property type="term" value="F:metal ion binding"/>
    <property type="evidence" value="ECO:0007669"/>
    <property type="project" value="UniProtKB-KW"/>
</dbReference>
<evidence type="ECO:0000256" key="4">
    <source>
        <dbReference type="RuleBase" id="RU110713"/>
    </source>
</evidence>
<evidence type="ECO:0000256" key="1">
    <source>
        <dbReference type="ARBA" id="ARBA00005613"/>
    </source>
</evidence>
<gene>
    <name evidence="6" type="ORF">CB5_LOCUS5871</name>
</gene>
<dbReference type="AlphaFoldDB" id="A0A6V7NVQ4"/>
<dbReference type="InterPro" id="IPR034751">
    <property type="entry name" value="Yippee"/>
</dbReference>
<dbReference type="PANTHER" id="PTHR13848">
    <property type="entry name" value="PROTEIN YIPPEE-LIKE CG15309-RELATED"/>
    <property type="match status" value="1"/>
</dbReference>
<dbReference type="EMBL" id="LR862142">
    <property type="protein sequence ID" value="CAD1822660.1"/>
    <property type="molecule type" value="Genomic_DNA"/>
</dbReference>
<proteinExistence type="inferred from homology"/>
<protein>
    <recommendedName>
        <fullName evidence="4">Protein yippee-like</fullName>
    </recommendedName>
</protein>
<feature type="domain" description="Yippee" evidence="5">
    <location>
        <begin position="13"/>
        <end position="110"/>
    </location>
</feature>
<dbReference type="Pfam" id="PF03226">
    <property type="entry name" value="Yippee-Mis18"/>
    <property type="match status" value="1"/>
</dbReference>
<keyword evidence="3" id="KW-0862">Zinc</keyword>
<keyword evidence="2" id="KW-0479">Metal-binding</keyword>
<name>A0A6V7NVQ4_ANACO</name>
<evidence type="ECO:0000256" key="3">
    <source>
        <dbReference type="ARBA" id="ARBA00022833"/>
    </source>
</evidence>
<evidence type="ECO:0000256" key="2">
    <source>
        <dbReference type="ARBA" id="ARBA00022723"/>
    </source>
</evidence>
<reference evidence="6" key="1">
    <citation type="submission" date="2020-07" db="EMBL/GenBank/DDBJ databases">
        <authorList>
            <person name="Lin J."/>
        </authorList>
    </citation>
    <scope>NUCLEOTIDE SEQUENCE</scope>
</reference>
<sequence>MGLLFVESLPDQELFRCGLCEVVIASADAIMSTNFTGRFGAACLMDRVVNTTSSQTETKQMLTGTYDVSDIHCSSCQLLLGWRYDRAFSEDQKFKEGKYVLELSRVVKHGW</sequence>
<dbReference type="PROSITE" id="PS51792">
    <property type="entry name" value="YIPPEE"/>
    <property type="match status" value="1"/>
</dbReference>